<sequence length="188" mass="20725">MQDFRPGRRGPADPEAAAHLQQQLQPGEWLVWTGQPSAEALVLSRLFPAVVGLTFLALLLPMAIGAQHVSLLSVEVHGQKAFPLIALAFIGVASWYVASAPLAWFGAQHIYYGVTNRRVLRLCLWPIRFTTSWPPQDINDLHRKPGIDGTATVIFHRNRTYQALRQDAFHGVTDADGAEAALRALRDG</sequence>
<dbReference type="EMBL" id="JACTVA010000072">
    <property type="protein sequence ID" value="MBC9209789.1"/>
    <property type="molecule type" value="Genomic_DNA"/>
</dbReference>
<evidence type="ECO:0000313" key="2">
    <source>
        <dbReference type="EMBL" id="MBC9209789.1"/>
    </source>
</evidence>
<feature type="transmembrane region" description="Helical" evidence="1">
    <location>
        <begin position="84"/>
        <end position="107"/>
    </location>
</feature>
<comment type="caution">
    <text evidence="2">The sequence shown here is derived from an EMBL/GenBank/DDBJ whole genome shotgun (WGS) entry which is preliminary data.</text>
</comment>
<dbReference type="RefSeq" id="WP_187786914.1">
    <property type="nucleotide sequence ID" value="NZ_JACTVA010000072.1"/>
</dbReference>
<proteinExistence type="predicted"/>
<keyword evidence="3" id="KW-1185">Reference proteome</keyword>
<evidence type="ECO:0000256" key="1">
    <source>
        <dbReference type="SAM" id="Phobius"/>
    </source>
</evidence>
<name>A0ABR7RT22_9PROT</name>
<feature type="transmembrane region" description="Helical" evidence="1">
    <location>
        <begin position="46"/>
        <end position="64"/>
    </location>
</feature>
<accession>A0ABR7RT22</accession>
<evidence type="ECO:0000313" key="3">
    <source>
        <dbReference type="Proteomes" id="UP000626026"/>
    </source>
</evidence>
<protein>
    <recommendedName>
        <fullName evidence="4">PH domain-containing protein</fullName>
    </recommendedName>
</protein>
<keyword evidence="1" id="KW-0472">Membrane</keyword>
<gene>
    <name evidence="2" type="ORF">IBL26_23330</name>
</gene>
<dbReference type="Proteomes" id="UP000626026">
    <property type="component" value="Unassembled WGS sequence"/>
</dbReference>
<reference evidence="2 3" key="1">
    <citation type="journal article" date="2013" name="Int. J. Syst. Evol. Microbiol.">
        <title>Roseomonas aerophila sp. nov., isolated from air.</title>
        <authorList>
            <person name="Kim S.J."/>
            <person name="Weon H.Y."/>
            <person name="Ahn J.H."/>
            <person name="Hong S.B."/>
            <person name="Seok S.J."/>
            <person name="Whang K.S."/>
            <person name="Kwon S.W."/>
        </authorList>
    </citation>
    <scope>NUCLEOTIDE SEQUENCE [LARGE SCALE GENOMIC DNA]</scope>
    <source>
        <strain evidence="2 3">NBRC 108923</strain>
    </source>
</reference>
<keyword evidence="1" id="KW-1133">Transmembrane helix</keyword>
<organism evidence="2 3">
    <name type="scientific">Teichococcus aerophilus</name>
    <dbReference type="NCBI Taxonomy" id="1224513"/>
    <lineage>
        <taxon>Bacteria</taxon>
        <taxon>Pseudomonadati</taxon>
        <taxon>Pseudomonadota</taxon>
        <taxon>Alphaproteobacteria</taxon>
        <taxon>Acetobacterales</taxon>
        <taxon>Roseomonadaceae</taxon>
        <taxon>Roseomonas</taxon>
    </lineage>
</organism>
<evidence type="ECO:0008006" key="4">
    <source>
        <dbReference type="Google" id="ProtNLM"/>
    </source>
</evidence>
<keyword evidence="1" id="KW-0812">Transmembrane</keyword>